<reference evidence="3" key="1">
    <citation type="submission" date="2016-06" db="UniProtKB">
        <authorList>
            <consortium name="WormBaseParasite"/>
        </authorList>
    </citation>
    <scope>IDENTIFICATION</scope>
</reference>
<sequence length="191" mass="20977">MSAVVMNASVSVHLFRLISKAAEKLKRDGRGDKAKALDTAAHAVLGLLKRVVRTISNRGRQREAKFGFGEEEATGMGSSSNLMKEMDAGSLIFEASSVLAQNGNNGKEYECFMRCTDVITMLVHEAAQRTRSPHGFGPAACVLTAERLRKVWKSEKNISIDNLPLLCQSSFREEAITVKLCLVHVSLLRKL</sequence>
<evidence type="ECO:0000313" key="1">
    <source>
        <dbReference type="EMBL" id="VDM51009.1"/>
    </source>
</evidence>
<evidence type="ECO:0000313" key="2">
    <source>
        <dbReference type="Proteomes" id="UP000050794"/>
    </source>
</evidence>
<proteinExistence type="predicted"/>
<accession>A0A183VG18</accession>
<reference evidence="1 2" key="2">
    <citation type="submission" date="2018-11" db="EMBL/GenBank/DDBJ databases">
        <authorList>
            <consortium name="Pathogen Informatics"/>
        </authorList>
    </citation>
    <scope>NUCLEOTIDE SEQUENCE [LARGE SCALE GENOMIC DNA]</scope>
</reference>
<gene>
    <name evidence="1" type="ORF">TCNE_LOCUS19688</name>
</gene>
<dbReference type="AlphaFoldDB" id="A0A183VG18"/>
<dbReference type="WBParaSite" id="TCNE_0001969201-mRNA-1">
    <property type="protein sequence ID" value="TCNE_0001969201-mRNA-1"/>
    <property type="gene ID" value="TCNE_0001969201"/>
</dbReference>
<keyword evidence="2" id="KW-1185">Reference proteome</keyword>
<organism evidence="2 3">
    <name type="scientific">Toxocara canis</name>
    <name type="common">Canine roundworm</name>
    <dbReference type="NCBI Taxonomy" id="6265"/>
    <lineage>
        <taxon>Eukaryota</taxon>
        <taxon>Metazoa</taxon>
        <taxon>Ecdysozoa</taxon>
        <taxon>Nematoda</taxon>
        <taxon>Chromadorea</taxon>
        <taxon>Rhabditida</taxon>
        <taxon>Spirurina</taxon>
        <taxon>Ascaridomorpha</taxon>
        <taxon>Ascaridoidea</taxon>
        <taxon>Toxocaridae</taxon>
        <taxon>Toxocara</taxon>
    </lineage>
</organism>
<evidence type="ECO:0000313" key="3">
    <source>
        <dbReference type="WBParaSite" id="TCNE_0001969201-mRNA-1"/>
    </source>
</evidence>
<dbReference type="EMBL" id="UYWY01027319">
    <property type="protein sequence ID" value="VDM51009.1"/>
    <property type="molecule type" value="Genomic_DNA"/>
</dbReference>
<dbReference type="Proteomes" id="UP000050794">
    <property type="component" value="Unassembled WGS sequence"/>
</dbReference>
<protein>
    <submittedName>
        <fullName evidence="3">HSL_N domain-containing protein</fullName>
    </submittedName>
</protein>
<name>A0A183VG18_TOXCA</name>